<dbReference type="Proteomes" id="UP001269819">
    <property type="component" value="Unassembled WGS sequence"/>
</dbReference>
<evidence type="ECO:0000259" key="1">
    <source>
        <dbReference type="SMART" id="SM00849"/>
    </source>
</evidence>
<dbReference type="Gene3D" id="3.60.15.10">
    <property type="entry name" value="Ribonuclease Z/Hydroxyacylglutathione hydrolase-like"/>
    <property type="match status" value="1"/>
</dbReference>
<dbReference type="SUPFAM" id="SSF56281">
    <property type="entry name" value="Metallo-hydrolase/oxidoreductase"/>
    <property type="match status" value="1"/>
</dbReference>
<reference evidence="2 3" key="1">
    <citation type="submission" date="2023-10" db="EMBL/GenBank/DDBJ databases">
        <title>Characteristics and mechanism of a salt-tolerant marine origin heterotrophic nitrifying- aerobic denitrifying bacteria Marinobacter xestospongiae HN1.</title>
        <authorList>
            <person name="Qi R."/>
        </authorList>
    </citation>
    <scope>NUCLEOTIDE SEQUENCE [LARGE SCALE GENOMIC DNA]</scope>
    <source>
        <strain evidence="2 3">HN1</strain>
    </source>
</reference>
<dbReference type="InterPro" id="IPR036866">
    <property type="entry name" value="RibonucZ/Hydroxyglut_hydro"/>
</dbReference>
<dbReference type="PANTHER" id="PTHR42773:SF1">
    <property type="entry name" value="METALLO-BETA-LACTAMASE FAMILY PROTEIN"/>
    <property type="match status" value="1"/>
</dbReference>
<dbReference type="InterPro" id="IPR001279">
    <property type="entry name" value="Metallo-B-lactamas"/>
</dbReference>
<dbReference type="SMART" id="SM00849">
    <property type="entry name" value="Lactamase_B"/>
    <property type="match status" value="1"/>
</dbReference>
<keyword evidence="3" id="KW-1185">Reference proteome</keyword>
<evidence type="ECO:0000313" key="3">
    <source>
        <dbReference type="Proteomes" id="UP001269819"/>
    </source>
</evidence>
<dbReference type="RefSeq" id="WP_316973070.1">
    <property type="nucleotide sequence ID" value="NZ_JAWIIJ010000003.1"/>
</dbReference>
<dbReference type="PANTHER" id="PTHR42773">
    <property type="entry name" value="METALLO-BETA-LACTAMASE-RELATED"/>
    <property type="match status" value="1"/>
</dbReference>
<protein>
    <submittedName>
        <fullName evidence="2">MBL fold metallo-hydrolase</fullName>
    </submittedName>
</protein>
<dbReference type="Pfam" id="PF00753">
    <property type="entry name" value="Lactamase_B"/>
    <property type="match status" value="1"/>
</dbReference>
<sequence length="210" mass="23599">MKRILPDLWQTAVENPAPGLYTHAYLLTRETGNVLFYNTGHHQDLEDMADLGGVAYQFLSHQDELGESLNIIRQRFGAQLGGHIHEQSEFARIRVPDILFERREVQLHNIDVIPTPDHTPGSTCFYVHSAHGRYLFTGDTLTLTKEGNWAAGYIPGYSNREQLAESLKLLQELAPDAVICSGFDGGNAYQTIVPASWPSLVHRAFEKLVR</sequence>
<organism evidence="2 3">
    <name type="scientific">Marinobacter xestospongiae</name>
    <dbReference type="NCBI Taxonomy" id="994319"/>
    <lineage>
        <taxon>Bacteria</taxon>
        <taxon>Pseudomonadati</taxon>
        <taxon>Pseudomonadota</taxon>
        <taxon>Gammaproteobacteria</taxon>
        <taxon>Pseudomonadales</taxon>
        <taxon>Marinobacteraceae</taxon>
        <taxon>Marinobacter</taxon>
    </lineage>
</organism>
<comment type="caution">
    <text evidence="2">The sequence shown here is derived from an EMBL/GenBank/DDBJ whole genome shotgun (WGS) entry which is preliminary data.</text>
</comment>
<feature type="domain" description="Metallo-beta-lactamase" evidence="1">
    <location>
        <begin position="21"/>
        <end position="183"/>
    </location>
</feature>
<gene>
    <name evidence="2" type="ORF">RYS15_06225</name>
</gene>
<dbReference type="EMBL" id="JAWIIJ010000003">
    <property type="protein sequence ID" value="MDV2078272.1"/>
    <property type="molecule type" value="Genomic_DNA"/>
</dbReference>
<accession>A0ABU3VW98</accession>
<name>A0ABU3VW98_9GAMM</name>
<proteinExistence type="predicted"/>
<evidence type="ECO:0000313" key="2">
    <source>
        <dbReference type="EMBL" id="MDV2078272.1"/>
    </source>
</evidence>